<feature type="non-terminal residue" evidence="8">
    <location>
        <position position="96"/>
    </location>
</feature>
<dbReference type="OrthoDB" id="8062037at2759"/>
<protein>
    <recommendedName>
        <fullName evidence="2">RING-type E3 ubiquitin transferase</fullName>
        <ecNumber evidence="2">2.3.2.27</ecNumber>
    </recommendedName>
</protein>
<keyword evidence="9" id="KW-1185">Reference proteome</keyword>
<dbReference type="EMBL" id="AUSU01002424">
    <property type="protein sequence ID" value="EPS68825.1"/>
    <property type="molecule type" value="Genomic_DNA"/>
</dbReference>
<dbReference type="PANTHER" id="PTHR15710">
    <property type="entry name" value="E3 UBIQUITIN-PROTEIN LIGASE PRAJA"/>
    <property type="match status" value="1"/>
</dbReference>
<dbReference type="SMART" id="SM00184">
    <property type="entry name" value="RING"/>
    <property type="match status" value="1"/>
</dbReference>
<evidence type="ECO:0000256" key="2">
    <source>
        <dbReference type="ARBA" id="ARBA00012483"/>
    </source>
</evidence>
<dbReference type="AlphaFoldDB" id="S8CQ10"/>
<gene>
    <name evidence="8" type="ORF">M569_05945</name>
</gene>
<evidence type="ECO:0000259" key="7">
    <source>
        <dbReference type="PROSITE" id="PS50089"/>
    </source>
</evidence>
<dbReference type="PANTHER" id="PTHR15710:SF217">
    <property type="entry name" value="E3 UBIQUITIN-PROTEIN LIGASE RDUF2"/>
    <property type="match status" value="1"/>
</dbReference>
<dbReference type="Gene3D" id="3.30.40.10">
    <property type="entry name" value="Zinc/RING finger domain, C3HC4 (zinc finger)"/>
    <property type="match status" value="1"/>
</dbReference>
<keyword evidence="4 6" id="KW-0863">Zinc-finger</keyword>
<dbReference type="InterPro" id="IPR013083">
    <property type="entry name" value="Znf_RING/FYVE/PHD"/>
</dbReference>
<name>S8CQ10_9LAMI</name>
<accession>S8CQ10</accession>
<dbReference type="InterPro" id="IPR001841">
    <property type="entry name" value="Znf_RING"/>
</dbReference>
<evidence type="ECO:0000256" key="3">
    <source>
        <dbReference type="ARBA" id="ARBA00022723"/>
    </source>
</evidence>
<dbReference type="EC" id="2.3.2.27" evidence="2"/>
<dbReference type="GO" id="GO:0061630">
    <property type="term" value="F:ubiquitin protein ligase activity"/>
    <property type="evidence" value="ECO:0007669"/>
    <property type="project" value="UniProtKB-EC"/>
</dbReference>
<proteinExistence type="predicted"/>
<dbReference type="GO" id="GO:0005737">
    <property type="term" value="C:cytoplasm"/>
    <property type="evidence" value="ECO:0007669"/>
    <property type="project" value="TreeGrafter"/>
</dbReference>
<organism evidence="8 9">
    <name type="scientific">Genlisea aurea</name>
    <dbReference type="NCBI Taxonomy" id="192259"/>
    <lineage>
        <taxon>Eukaryota</taxon>
        <taxon>Viridiplantae</taxon>
        <taxon>Streptophyta</taxon>
        <taxon>Embryophyta</taxon>
        <taxon>Tracheophyta</taxon>
        <taxon>Spermatophyta</taxon>
        <taxon>Magnoliopsida</taxon>
        <taxon>eudicotyledons</taxon>
        <taxon>Gunneridae</taxon>
        <taxon>Pentapetalae</taxon>
        <taxon>asterids</taxon>
        <taxon>lamiids</taxon>
        <taxon>Lamiales</taxon>
        <taxon>Lentibulariaceae</taxon>
        <taxon>Genlisea</taxon>
    </lineage>
</organism>
<dbReference type="Proteomes" id="UP000015453">
    <property type="component" value="Unassembled WGS sequence"/>
</dbReference>
<keyword evidence="3" id="KW-0479">Metal-binding</keyword>
<dbReference type="SUPFAM" id="SSF57850">
    <property type="entry name" value="RING/U-box"/>
    <property type="match status" value="1"/>
</dbReference>
<comment type="caution">
    <text evidence="8">The sequence shown here is derived from an EMBL/GenBank/DDBJ whole genome shotgun (WGS) entry which is preliminary data.</text>
</comment>
<evidence type="ECO:0000256" key="6">
    <source>
        <dbReference type="PROSITE-ProRule" id="PRU00175"/>
    </source>
</evidence>
<feature type="non-terminal residue" evidence="8">
    <location>
        <position position="1"/>
    </location>
</feature>
<sequence length="96" mass="10749">AEEDADDHGQLPSASILSRLPCVAIEEEEEEDSRLNPGCAICKDSFSVGSLVKQLPCFHLYHPRCISRWLSTKNTCPLCRYQLPTDNEDDEYSSSS</sequence>
<reference evidence="8 9" key="1">
    <citation type="journal article" date="2013" name="BMC Genomics">
        <title>The miniature genome of a carnivorous plant Genlisea aurea contains a low number of genes and short non-coding sequences.</title>
        <authorList>
            <person name="Leushkin E.V."/>
            <person name="Sutormin R.A."/>
            <person name="Nabieva E.R."/>
            <person name="Penin A.A."/>
            <person name="Kondrashov A.S."/>
            <person name="Logacheva M.D."/>
        </authorList>
    </citation>
    <scope>NUCLEOTIDE SEQUENCE [LARGE SCALE GENOMIC DNA]</scope>
</reference>
<dbReference type="Pfam" id="PF13639">
    <property type="entry name" value="zf-RING_2"/>
    <property type="match status" value="1"/>
</dbReference>
<evidence type="ECO:0000313" key="9">
    <source>
        <dbReference type="Proteomes" id="UP000015453"/>
    </source>
</evidence>
<dbReference type="GO" id="GO:0016567">
    <property type="term" value="P:protein ubiquitination"/>
    <property type="evidence" value="ECO:0007669"/>
    <property type="project" value="TreeGrafter"/>
</dbReference>
<comment type="catalytic activity">
    <reaction evidence="1">
        <text>S-ubiquitinyl-[E2 ubiquitin-conjugating enzyme]-L-cysteine + [acceptor protein]-L-lysine = [E2 ubiquitin-conjugating enzyme]-L-cysteine + N(6)-ubiquitinyl-[acceptor protein]-L-lysine.</text>
        <dbReference type="EC" id="2.3.2.27"/>
    </reaction>
</comment>
<dbReference type="PROSITE" id="PS50089">
    <property type="entry name" value="ZF_RING_2"/>
    <property type="match status" value="1"/>
</dbReference>
<evidence type="ECO:0000256" key="4">
    <source>
        <dbReference type="ARBA" id="ARBA00022771"/>
    </source>
</evidence>
<evidence type="ECO:0000256" key="1">
    <source>
        <dbReference type="ARBA" id="ARBA00000900"/>
    </source>
</evidence>
<evidence type="ECO:0000256" key="5">
    <source>
        <dbReference type="ARBA" id="ARBA00022833"/>
    </source>
</evidence>
<feature type="domain" description="RING-type" evidence="7">
    <location>
        <begin position="39"/>
        <end position="80"/>
    </location>
</feature>
<dbReference type="GO" id="GO:0008270">
    <property type="term" value="F:zinc ion binding"/>
    <property type="evidence" value="ECO:0007669"/>
    <property type="project" value="UniProtKB-KW"/>
</dbReference>
<evidence type="ECO:0000313" key="8">
    <source>
        <dbReference type="EMBL" id="EPS68825.1"/>
    </source>
</evidence>
<keyword evidence="5" id="KW-0862">Zinc</keyword>